<evidence type="ECO:0000256" key="6">
    <source>
        <dbReference type="ARBA" id="ARBA00022989"/>
    </source>
</evidence>
<keyword evidence="3" id="KW-0813">Transport</keyword>
<evidence type="ECO:0000256" key="3">
    <source>
        <dbReference type="ARBA" id="ARBA00022448"/>
    </source>
</evidence>
<evidence type="ECO:0000313" key="12">
    <source>
        <dbReference type="Proteomes" id="UP000027439"/>
    </source>
</evidence>
<comment type="subcellular location">
    <subcellularLocation>
        <location evidence="1">Cell membrane</location>
        <topology evidence="1">Multi-pass membrane protein</topology>
    </subcellularLocation>
</comment>
<keyword evidence="4" id="KW-1003">Cell membrane</keyword>
<reference evidence="11 12" key="2">
    <citation type="submission" date="2014-03" db="EMBL/GenBank/DDBJ databases">
        <title>Draft Genome Sequences of Four Burkholderia Strains.</title>
        <authorList>
            <person name="Liu X.Y."/>
            <person name="Li C.X."/>
            <person name="Xu J.H."/>
        </authorList>
    </citation>
    <scope>NUCLEOTIDE SEQUENCE [LARGE SCALE GENOMIC DNA]</scope>
    <source>
        <strain evidence="11 12">R27</strain>
    </source>
</reference>
<dbReference type="NCBIfam" id="TIGR01625">
    <property type="entry name" value="YidE_YbjL_dupl"/>
    <property type="match status" value="1"/>
</dbReference>
<dbReference type="OrthoDB" id="8611026at2"/>
<dbReference type="SUPFAM" id="SSF116726">
    <property type="entry name" value="TrkA C-terminal domain-like"/>
    <property type="match status" value="2"/>
</dbReference>
<feature type="transmembrane region" description="Helical" evidence="8">
    <location>
        <begin position="92"/>
        <end position="113"/>
    </location>
</feature>
<dbReference type="Proteomes" id="UP000027439">
    <property type="component" value="Unassembled WGS sequence"/>
</dbReference>
<feature type="transmembrane region" description="Helical" evidence="8">
    <location>
        <begin position="393"/>
        <end position="410"/>
    </location>
</feature>
<dbReference type="InterPro" id="IPR036721">
    <property type="entry name" value="RCK_C_sf"/>
</dbReference>
<gene>
    <name evidence="11" type="ORF">BG57_15025</name>
    <name evidence="10" type="ORF">GCM10010985_08650</name>
</gene>
<comment type="caution">
    <text evidence="11">The sequence shown here is derived from an EMBL/GenBank/DDBJ whole genome shotgun (WGS) entry which is preliminary data.</text>
</comment>
<proteinExistence type="inferred from homology"/>
<reference evidence="13" key="3">
    <citation type="journal article" date="2019" name="Int. J. Syst. Evol. Microbiol.">
        <title>The Global Catalogue of Microorganisms (GCM) 10K type strain sequencing project: providing services to taxonomists for standard genome sequencing and annotation.</title>
        <authorList>
            <consortium name="The Broad Institute Genomics Platform"/>
            <consortium name="The Broad Institute Genome Sequencing Center for Infectious Disease"/>
            <person name="Wu L."/>
            <person name="Ma J."/>
        </authorList>
    </citation>
    <scope>NUCLEOTIDE SEQUENCE [LARGE SCALE GENOMIC DNA]</scope>
    <source>
        <strain evidence="13">CGMCC 1.11013</strain>
    </source>
</reference>
<dbReference type="PANTHER" id="PTHR30445:SF9">
    <property type="match status" value="1"/>
</dbReference>
<dbReference type="GO" id="GO:0005886">
    <property type="term" value="C:plasma membrane"/>
    <property type="evidence" value="ECO:0007669"/>
    <property type="project" value="UniProtKB-SubCell"/>
</dbReference>
<feature type="domain" description="RCK C-terminal" evidence="9">
    <location>
        <begin position="333"/>
        <end position="383"/>
    </location>
</feature>
<dbReference type="InterPro" id="IPR006512">
    <property type="entry name" value="YidE_YbjL"/>
</dbReference>
<dbReference type="Gene3D" id="3.30.70.1450">
    <property type="entry name" value="Regulator of K+ conductance, C-terminal domain"/>
    <property type="match status" value="1"/>
</dbReference>
<evidence type="ECO:0000313" key="13">
    <source>
        <dbReference type="Proteomes" id="UP000597138"/>
    </source>
</evidence>
<dbReference type="NCBIfam" id="TIGR03802">
    <property type="entry name" value="Asp_Ala_antiprt"/>
    <property type="match status" value="1"/>
</dbReference>
<feature type="transmembrane region" description="Helical" evidence="8">
    <location>
        <begin position="544"/>
        <end position="565"/>
    </location>
</feature>
<evidence type="ECO:0000259" key="9">
    <source>
        <dbReference type="PROSITE" id="PS51202"/>
    </source>
</evidence>
<feature type="transmembrane region" description="Helical" evidence="8">
    <location>
        <begin position="457"/>
        <end position="476"/>
    </location>
</feature>
<evidence type="ECO:0000313" key="10">
    <source>
        <dbReference type="EMBL" id="GGD57136.1"/>
    </source>
</evidence>
<dbReference type="RefSeq" id="WP_035968158.1">
    <property type="nucleotide sequence ID" value="NZ_BMEG01000001.1"/>
</dbReference>
<keyword evidence="7 8" id="KW-0472">Membrane</keyword>
<name>A0A069NPZ0_9BURK</name>
<dbReference type="InterPro" id="IPR022457">
    <property type="entry name" value="Asp_Ala_antiprt"/>
</dbReference>
<keyword evidence="6 8" id="KW-1133">Transmembrane helix</keyword>
<dbReference type="Proteomes" id="UP000597138">
    <property type="component" value="Unassembled WGS sequence"/>
</dbReference>
<dbReference type="PANTHER" id="PTHR30445">
    <property type="entry name" value="K(+)_H(+) ANTIPORTER SUBUNIT KHTT"/>
    <property type="match status" value="1"/>
</dbReference>
<sequence>MDWLHHVFQKSPETALFLSLAAGYLIGQINFGKFQLGGVGGSLLAAVVVSQVGVQIDNGVKSVMFAVFIYAVGYDSGPQFFNSLNRRTLREIAMAVFLAVTALVTVIGCAKVFGLNKGLAAGLAGGALTQSAIIGTAGDAIARLGLPAQETKALQADVAIAYAVTYVFGSLGAIIVCVNILPKFMGQSLKEASIEAEKSLAGGLGGPAPGQVSALPPLVGRTYRVMLDGAGGAGAAGRTVADIEMDEQDAITIERIRRAGHAIEPQPDMTLEPGDIVLVVGRREVMAGAAAQLGEEVADTDGVSVVMQKRQGVFAMRGMNHWTMRAVRATVDRDMRHGVYVHAVTRAGMPLPVLPETRLEHGDVITFYGSPQDTKRAVDAAGYELPYSDKTDFIYMGVGIVVGLLIGLIVVRVGGIPITLGSGGGCLLAGLVFGWMRGKHPMYGVMPPAASQLLKDFGLAAFVAVVGLNSGLQAVVTVKQSGLTIFLLGEFVTLFPLLLAMLFGRYVLRYDNAAIFAGALSGARSANPAFGGVLDKAESPAPTAAFAVTYALANVLLTLLGPLIVGLV</sequence>
<evidence type="ECO:0000256" key="1">
    <source>
        <dbReference type="ARBA" id="ARBA00004651"/>
    </source>
</evidence>
<dbReference type="GO" id="GO:0008324">
    <property type="term" value="F:monoatomic cation transmembrane transporter activity"/>
    <property type="evidence" value="ECO:0007669"/>
    <property type="project" value="InterPro"/>
</dbReference>
<dbReference type="InterPro" id="IPR050144">
    <property type="entry name" value="AAE_transporter"/>
</dbReference>
<dbReference type="Pfam" id="PF06826">
    <property type="entry name" value="Asp-Al_Ex"/>
    <property type="match status" value="2"/>
</dbReference>
<dbReference type="InterPro" id="IPR006037">
    <property type="entry name" value="RCK_C"/>
</dbReference>
<feature type="transmembrane region" description="Helical" evidence="8">
    <location>
        <begin position="482"/>
        <end position="503"/>
    </location>
</feature>
<comment type="similarity">
    <text evidence="2">Belongs to the AAE transporter (TC 2.A.81) family.</text>
</comment>
<feature type="transmembrane region" description="Helical" evidence="8">
    <location>
        <begin position="159"/>
        <end position="181"/>
    </location>
</feature>
<dbReference type="GO" id="GO:0006813">
    <property type="term" value="P:potassium ion transport"/>
    <property type="evidence" value="ECO:0007669"/>
    <property type="project" value="InterPro"/>
</dbReference>
<protein>
    <submittedName>
        <fullName evidence="10">Aspartate-alanine antiporter</fullName>
    </submittedName>
    <submittedName>
        <fullName evidence="11">Transporter</fullName>
    </submittedName>
</protein>
<dbReference type="PROSITE" id="PS51202">
    <property type="entry name" value="RCK_C"/>
    <property type="match status" value="2"/>
</dbReference>
<dbReference type="EMBL" id="BMEG01000001">
    <property type="protein sequence ID" value="GGD57136.1"/>
    <property type="molecule type" value="Genomic_DNA"/>
</dbReference>
<dbReference type="eggNOG" id="COG2985">
    <property type="taxonomic scope" value="Bacteria"/>
</dbReference>
<reference evidence="10" key="4">
    <citation type="submission" date="2024-05" db="EMBL/GenBank/DDBJ databases">
        <authorList>
            <person name="Sun Q."/>
            <person name="Zhou Y."/>
        </authorList>
    </citation>
    <scope>NUCLEOTIDE SEQUENCE</scope>
    <source>
        <strain evidence="10">CGMCC 1.11013</strain>
    </source>
</reference>
<dbReference type="AlphaFoldDB" id="A0A069NPZ0"/>
<evidence type="ECO:0000256" key="2">
    <source>
        <dbReference type="ARBA" id="ARBA00009854"/>
    </source>
</evidence>
<evidence type="ECO:0000256" key="7">
    <source>
        <dbReference type="ARBA" id="ARBA00023136"/>
    </source>
</evidence>
<organism evidence="11 12">
    <name type="scientific">Caballeronia grimmiae</name>
    <dbReference type="NCBI Taxonomy" id="1071679"/>
    <lineage>
        <taxon>Bacteria</taxon>
        <taxon>Pseudomonadati</taxon>
        <taxon>Pseudomonadota</taxon>
        <taxon>Betaproteobacteria</taxon>
        <taxon>Burkholderiales</taxon>
        <taxon>Burkholderiaceae</taxon>
        <taxon>Caballeronia</taxon>
    </lineage>
</organism>
<keyword evidence="5 8" id="KW-0812">Transmembrane</keyword>
<evidence type="ECO:0000256" key="5">
    <source>
        <dbReference type="ARBA" id="ARBA00022692"/>
    </source>
</evidence>
<evidence type="ECO:0000256" key="4">
    <source>
        <dbReference type="ARBA" id="ARBA00022475"/>
    </source>
</evidence>
<dbReference type="Pfam" id="PF02080">
    <property type="entry name" value="TrkA_C"/>
    <property type="match status" value="1"/>
</dbReference>
<accession>A0A069NPZ0</accession>
<feature type="transmembrane region" description="Helical" evidence="8">
    <location>
        <begin position="416"/>
        <end position="436"/>
    </location>
</feature>
<feature type="domain" description="RCK C-terminal" evidence="9">
    <location>
        <begin position="210"/>
        <end position="296"/>
    </location>
</feature>
<dbReference type="EMBL" id="JFHE01000027">
    <property type="protein sequence ID" value="KDR30272.1"/>
    <property type="molecule type" value="Genomic_DNA"/>
</dbReference>
<evidence type="ECO:0000313" key="11">
    <source>
        <dbReference type="EMBL" id="KDR30272.1"/>
    </source>
</evidence>
<evidence type="ECO:0000256" key="8">
    <source>
        <dbReference type="SAM" id="Phobius"/>
    </source>
</evidence>
<reference evidence="10" key="1">
    <citation type="journal article" date="2014" name="Int. J. Syst. Evol. Microbiol.">
        <title>Complete genome of a new Firmicutes species belonging to the dominant human colonic microbiota ('Ruminococcus bicirculans') reveals two chromosomes and a selective capacity to utilize plant glucans.</title>
        <authorList>
            <consortium name="NISC Comparative Sequencing Program"/>
            <person name="Wegmann U."/>
            <person name="Louis P."/>
            <person name="Goesmann A."/>
            <person name="Henrissat B."/>
            <person name="Duncan S.H."/>
            <person name="Flint H.J."/>
        </authorList>
    </citation>
    <scope>NUCLEOTIDE SEQUENCE</scope>
    <source>
        <strain evidence="10">CGMCC 1.11013</strain>
    </source>
</reference>
<dbReference type="STRING" id="1071679.BG57_15025"/>
<keyword evidence="13" id="KW-1185">Reference proteome</keyword>